<dbReference type="InterPro" id="IPR014001">
    <property type="entry name" value="Helicase_ATP-bd"/>
</dbReference>
<keyword evidence="1" id="KW-0547">Nucleotide-binding</keyword>
<dbReference type="SUPFAM" id="SSF52540">
    <property type="entry name" value="P-loop containing nucleoside triphosphate hydrolases"/>
    <property type="match status" value="1"/>
</dbReference>
<proteinExistence type="predicted"/>
<keyword evidence="3 7" id="KW-0347">Helicase</keyword>
<evidence type="ECO:0000256" key="2">
    <source>
        <dbReference type="ARBA" id="ARBA00022801"/>
    </source>
</evidence>
<dbReference type="InterPro" id="IPR040699">
    <property type="entry name" value="XPB_DRD"/>
</dbReference>
<dbReference type="CDD" id="cd17926">
    <property type="entry name" value="DEXHc_RE"/>
    <property type="match status" value="1"/>
</dbReference>
<dbReference type="PROSITE" id="PS51192">
    <property type="entry name" value="HELICASE_ATP_BIND_1"/>
    <property type="match status" value="1"/>
</dbReference>
<keyword evidence="8" id="KW-1185">Reference proteome</keyword>
<dbReference type="Pfam" id="PF04851">
    <property type="entry name" value="ResIII"/>
    <property type="match status" value="1"/>
</dbReference>
<gene>
    <name evidence="7" type="ORF">FRD01_00790</name>
</gene>
<evidence type="ECO:0000256" key="3">
    <source>
        <dbReference type="ARBA" id="ARBA00022806"/>
    </source>
</evidence>
<feature type="domain" description="Helicase C-terminal" evidence="6">
    <location>
        <begin position="342"/>
        <end position="476"/>
    </location>
</feature>
<keyword evidence="2" id="KW-0378">Hydrolase</keyword>
<dbReference type="SMART" id="SM00487">
    <property type="entry name" value="DEXDc"/>
    <property type="match status" value="1"/>
</dbReference>
<dbReference type="EMBL" id="CP042467">
    <property type="protein sequence ID" value="QED25821.1"/>
    <property type="molecule type" value="Genomic_DNA"/>
</dbReference>
<dbReference type="GO" id="GO:0004386">
    <property type="term" value="F:helicase activity"/>
    <property type="evidence" value="ECO:0007669"/>
    <property type="project" value="UniProtKB-KW"/>
</dbReference>
<dbReference type="Gene3D" id="3.40.50.300">
    <property type="entry name" value="P-loop containing nucleotide triphosphate hydrolases"/>
    <property type="match status" value="2"/>
</dbReference>
<dbReference type="InterPro" id="IPR001650">
    <property type="entry name" value="Helicase_C-like"/>
</dbReference>
<dbReference type="InterPro" id="IPR006935">
    <property type="entry name" value="Helicase/UvrB_N"/>
</dbReference>
<dbReference type="InterPro" id="IPR050615">
    <property type="entry name" value="ATP-dep_DNA_Helicase"/>
</dbReference>
<dbReference type="GO" id="GO:0005524">
    <property type="term" value="F:ATP binding"/>
    <property type="evidence" value="ECO:0007669"/>
    <property type="project" value="UniProtKB-KW"/>
</dbReference>
<protein>
    <submittedName>
        <fullName evidence="7">DEAD/DEAH box helicase</fullName>
    </submittedName>
</protein>
<dbReference type="PANTHER" id="PTHR11274">
    <property type="entry name" value="RAD25/XP-B DNA REPAIR HELICASE"/>
    <property type="match status" value="1"/>
</dbReference>
<dbReference type="GO" id="GO:0003677">
    <property type="term" value="F:DNA binding"/>
    <property type="evidence" value="ECO:0007669"/>
    <property type="project" value="InterPro"/>
</dbReference>
<dbReference type="Pfam" id="PF18458">
    <property type="entry name" value="XPB_DRD"/>
    <property type="match status" value="1"/>
</dbReference>
<dbReference type="InterPro" id="IPR027417">
    <property type="entry name" value="P-loop_NTPase"/>
</dbReference>
<dbReference type="PANTHER" id="PTHR11274:SF0">
    <property type="entry name" value="GENERAL TRANSCRIPTION AND DNA REPAIR FACTOR IIH HELICASE SUBUNIT XPB"/>
    <property type="match status" value="1"/>
</dbReference>
<evidence type="ECO:0000256" key="1">
    <source>
        <dbReference type="ARBA" id="ARBA00022741"/>
    </source>
</evidence>
<dbReference type="PROSITE" id="PS51194">
    <property type="entry name" value="HELICASE_CTER"/>
    <property type="match status" value="1"/>
</dbReference>
<name>A0A5B8XL45_9DELT</name>
<sequence length="476" mass="53180">MAKKASYHEQFGPAVEEPWVELCFDSGTLIIKGLKDSDFARLDTKAFRLSFDPRVGVHRCPAFVYRSLLGELLGKGLSVVDSARGYAEFDREDLVERSPRVHQAEAMQAWLSAGKRGVVVMPTGAGKSHLAVMAIQDVARSALVVAPTLDLVEQWQRLLKSHFGEPVGAIGGGTHDPQALTVTTYDSAAIHMERIGSKWGLVIFDEVHHLPSDMYRWAAEAAIAPFRLGLTATLERVDGKHAVIHEIIGPTVYEKNTRELAGDVLADYETRVVEVAFSETDAELYAASRAEYREFVEKEGIRMGGRHGWQNFLRATSRSREGRRAFKAFQRQKRRALGHENKLEKVREILCEHPDESVLIFANDNATVYALAELLLAPALTHHTPLAERAEILERFRAGRYRAVVTSRVLNEGVDVPAASIAIILSGTGSVREHVQRLGRILRKEEGKRAILYELVTPDSAETFVSQRRREHDAYR</sequence>
<keyword evidence="4" id="KW-0067">ATP-binding</keyword>
<dbReference type="OrthoDB" id="9804086at2"/>
<dbReference type="Proteomes" id="UP000321595">
    <property type="component" value="Chromosome"/>
</dbReference>
<evidence type="ECO:0000256" key="4">
    <source>
        <dbReference type="ARBA" id="ARBA00022840"/>
    </source>
</evidence>
<dbReference type="Pfam" id="PF00271">
    <property type="entry name" value="Helicase_C"/>
    <property type="match status" value="1"/>
</dbReference>
<evidence type="ECO:0000259" key="5">
    <source>
        <dbReference type="PROSITE" id="PS51192"/>
    </source>
</evidence>
<dbReference type="SMART" id="SM00490">
    <property type="entry name" value="HELICc"/>
    <property type="match status" value="1"/>
</dbReference>
<feature type="domain" description="Helicase ATP-binding" evidence="5">
    <location>
        <begin position="108"/>
        <end position="252"/>
    </location>
</feature>
<dbReference type="RefSeq" id="WP_146956729.1">
    <property type="nucleotide sequence ID" value="NZ_CP042467.1"/>
</dbReference>
<dbReference type="AlphaFoldDB" id="A0A5B8XL45"/>
<evidence type="ECO:0000313" key="8">
    <source>
        <dbReference type="Proteomes" id="UP000321595"/>
    </source>
</evidence>
<dbReference type="KEGG" id="bbae:FRD01_00790"/>
<organism evidence="7 8">
    <name type="scientific">Microvenator marinus</name>
    <dbReference type="NCBI Taxonomy" id="2600177"/>
    <lineage>
        <taxon>Bacteria</taxon>
        <taxon>Deltaproteobacteria</taxon>
        <taxon>Bradymonadales</taxon>
        <taxon>Microvenatoraceae</taxon>
        <taxon>Microvenator</taxon>
    </lineage>
</organism>
<accession>A0A5B8XL45</accession>
<evidence type="ECO:0000313" key="7">
    <source>
        <dbReference type="EMBL" id="QED25821.1"/>
    </source>
</evidence>
<reference evidence="7 8" key="1">
    <citation type="submission" date="2019-08" db="EMBL/GenBank/DDBJ databases">
        <authorList>
            <person name="Liang Q."/>
        </authorList>
    </citation>
    <scope>NUCLEOTIDE SEQUENCE [LARGE SCALE GENOMIC DNA]</scope>
    <source>
        <strain evidence="7 8">V1718</strain>
    </source>
</reference>
<evidence type="ECO:0000259" key="6">
    <source>
        <dbReference type="PROSITE" id="PS51194"/>
    </source>
</evidence>
<dbReference type="Gene3D" id="3.40.1170.30">
    <property type="match status" value="1"/>
</dbReference>
<dbReference type="GO" id="GO:0016787">
    <property type="term" value="F:hydrolase activity"/>
    <property type="evidence" value="ECO:0007669"/>
    <property type="project" value="UniProtKB-KW"/>
</dbReference>